<name>A0ABM5PN95_9CORY</name>
<dbReference type="Pfam" id="PF07331">
    <property type="entry name" value="TctB"/>
    <property type="match status" value="1"/>
</dbReference>
<keyword evidence="4" id="KW-1185">Reference proteome</keyword>
<dbReference type="Proteomes" id="UP000019226">
    <property type="component" value="Chromosome"/>
</dbReference>
<gene>
    <name evidence="3" type="ORF">CCASEI_04240</name>
</gene>
<keyword evidence="1" id="KW-0472">Membrane</keyword>
<feature type="transmembrane region" description="Helical" evidence="1">
    <location>
        <begin position="121"/>
        <end position="147"/>
    </location>
</feature>
<dbReference type="InterPro" id="IPR009936">
    <property type="entry name" value="DUF1468"/>
</dbReference>
<dbReference type="RefSeq" id="WP_025387224.1">
    <property type="nucleotide sequence ID" value="NZ_CP004350.1"/>
</dbReference>
<feature type="transmembrane region" description="Helical" evidence="1">
    <location>
        <begin position="62"/>
        <end position="80"/>
    </location>
</feature>
<evidence type="ECO:0000313" key="4">
    <source>
        <dbReference type="Proteomes" id="UP000019226"/>
    </source>
</evidence>
<keyword evidence="1" id="KW-1133">Transmembrane helix</keyword>
<feature type="transmembrane region" description="Helical" evidence="1">
    <location>
        <begin position="26"/>
        <end position="47"/>
    </location>
</feature>
<protein>
    <recommendedName>
        <fullName evidence="2">DUF1468 domain-containing protein</fullName>
    </recommendedName>
</protein>
<evidence type="ECO:0000259" key="2">
    <source>
        <dbReference type="Pfam" id="PF07331"/>
    </source>
</evidence>
<reference evidence="4" key="1">
    <citation type="submission" date="2013-02" db="EMBL/GenBank/DDBJ databases">
        <title>The complete genome sequence of Corynebacterium casei LMG S-19264 (=DSM 44701).</title>
        <authorList>
            <person name="Ruckert C."/>
            <person name="Albersmeier A."/>
            <person name="Kalinowski J."/>
        </authorList>
    </citation>
    <scope>NUCLEOTIDE SEQUENCE [LARGE SCALE GENOMIC DNA]</scope>
    <source>
        <strain evidence="4">LMG S-19264</strain>
    </source>
</reference>
<organism evidence="3 4">
    <name type="scientific">Corynebacterium casei LMG S-19264</name>
    <dbReference type="NCBI Taxonomy" id="1285583"/>
    <lineage>
        <taxon>Bacteria</taxon>
        <taxon>Bacillati</taxon>
        <taxon>Actinomycetota</taxon>
        <taxon>Actinomycetes</taxon>
        <taxon>Mycobacteriales</taxon>
        <taxon>Corynebacteriaceae</taxon>
        <taxon>Corynebacterium</taxon>
    </lineage>
</organism>
<evidence type="ECO:0000313" key="3">
    <source>
        <dbReference type="EMBL" id="AHI19426.1"/>
    </source>
</evidence>
<keyword evidence="1" id="KW-0812">Transmembrane</keyword>
<dbReference type="GeneID" id="82877019"/>
<dbReference type="EMBL" id="CP004350">
    <property type="protein sequence ID" value="AHI19426.1"/>
    <property type="molecule type" value="Genomic_DNA"/>
</dbReference>
<proteinExistence type="predicted"/>
<evidence type="ECO:0000256" key="1">
    <source>
        <dbReference type="SAM" id="Phobius"/>
    </source>
</evidence>
<sequence length="191" mass="20406">MTNSAPSETSSETTSSIPDLPSFKGYGLLIMAAIVFIFASYVTYGIFTMDVPESAALPGPKFYPSILVVLSYILVVMLVIDTIRKPSPGDEPRYVTPLGEYRGDARISPDTARRWSLTASIVIFIVFILILEPVGWIISAAFLFAGFSVAMGHKKYLNAIAVGIVFSCAVQVAFSAGLGLNLPAGILGGIF</sequence>
<feature type="domain" description="DUF1468" evidence="2">
    <location>
        <begin position="30"/>
        <end position="183"/>
    </location>
</feature>
<accession>A0ABM5PN95</accession>
<feature type="transmembrane region" description="Helical" evidence="1">
    <location>
        <begin position="159"/>
        <end position="182"/>
    </location>
</feature>